<dbReference type="PROSITE" id="PS50878">
    <property type="entry name" value="RT_POL"/>
    <property type="match status" value="1"/>
</dbReference>
<dbReference type="InterPro" id="IPR043502">
    <property type="entry name" value="DNA/RNA_pol_sf"/>
</dbReference>
<proteinExistence type="predicted"/>
<dbReference type="InterPro" id="IPR050951">
    <property type="entry name" value="Retrovirus_Pol_polyprotein"/>
</dbReference>
<reference evidence="3" key="1">
    <citation type="submission" date="2021-11" db="EMBL/GenBank/DDBJ databases">
        <authorList>
            <person name="Herlambang A."/>
            <person name="Guo Y."/>
            <person name="Takashima Y."/>
            <person name="Nishizawa T."/>
        </authorList>
    </citation>
    <scope>NUCLEOTIDE SEQUENCE</scope>
    <source>
        <strain evidence="3">E1425</strain>
    </source>
</reference>
<evidence type="ECO:0000313" key="3">
    <source>
        <dbReference type="EMBL" id="GJJ67919.1"/>
    </source>
</evidence>
<comment type="caution">
    <text evidence="3">The sequence shown here is derived from an EMBL/GenBank/DDBJ whole genome shotgun (WGS) entry which is preliminary data.</text>
</comment>
<dbReference type="GO" id="GO:0003824">
    <property type="term" value="F:catalytic activity"/>
    <property type="evidence" value="ECO:0007669"/>
    <property type="project" value="UniProtKB-KW"/>
</dbReference>
<dbReference type="InterPro" id="IPR000477">
    <property type="entry name" value="RT_dom"/>
</dbReference>
<keyword evidence="1" id="KW-0511">Multifunctional enzyme</keyword>
<dbReference type="SUPFAM" id="SSF56672">
    <property type="entry name" value="DNA/RNA polymerases"/>
    <property type="match status" value="1"/>
</dbReference>
<dbReference type="PANTHER" id="PTHR37984">
    <property type="entry name" value="PROTEIN CBG26694"/>
    <property type="match status" value="1"/>
</dbReference>
<dbReference type="AlphaFoldDB" id="A0A9P3H065"/>
<dbReference type="FunFam" id="3.10.20.370:FF:000001">
    <property type="entry name" value="Retrovirus-related Pol polyprotein from transposon 17.6-like protein"/>
    <property type="match status" value="1"/>
</dbReference>
<sequence>MHFHSMATLPGSEVFLALIRNTPEPSEETDQPRTIPDMTPEVRSIVMEEFTDVFPEKLPDGLPPDRGDAMKIETDPTADPPFRPVIRLSIAELDELRKQLDQLLAAGFIKPSTSPYGAPVLFVRKKDGTLRMCVDYRGLNKITRKNRHPLPRIDELLDRFRGARYYSKLDLLSGYHQQRIFEPHTHKTAFRCRYGHFEFNVVPFGLTNAPASFSNMMLRVLDPVLDKWVVVYLDDLLIYSKTKKEHLQHLRSVLALLRKNGLYAKLSKCSFMQDETEFLGHTITKDGIKTSAGLSKAISDWPTPKSTKDVQQFLGLAQFYQQYVSGFAGIALPLSSLLANNTPFKWTDEQQSAFLQLKRAICSAPVLRIFDPDLLTFVETDASGFAIGAVLLQTDREGNTHPIAFTSRKMQSAERNYPVHEQELLAVIHALRTWRYYLDGTKFSVHTDHATLRCGVATMGWGSVVAQGERGGSQVIKGKGIACEGEDRRCRISLSKLCEPSINKDLSRVEAQDLYEGKLDRQNRVCDIQR</sequence>
<dbReference type="PANTHER" id="PTHR37984:SF5">
    <property type="entry name" value="PROTEIN NYNRIN-LIKE"/>
    <property type="match status" value="1"/>
</dbReference>
<dbReference type="InterPro" id="IPR041577">
    <property type="entry name" value="RT_RNaseH_2"/>
</dbReference>
<evidence type="ECO:0000313" key="4">
    <source>
        <dbReference type="Proteomes" id="UP000827284"/>
    </source>
</evidence>
<dbReference type="Proteomes" id="UP000827284">
    <property type="component" value="Unassembled WGS sequence"/>
</dbReference>
<keyword evidence="4" id="KW-1185">Reference proteome</keyword>
<name>A0A9P3H065_9FUNG</name>
<reference evidence="3" key="2">
    <citation type="journal article" date="2022" name="Microbiol. Resour. Announc.">
        <title>Whole-Genome Sequence of Entomortierella parvispora E1425, a Mucoromycotan Fungus Associated with Burkholderiaceae-Related Endosymbiotic Bacteria.</title>
        <authorList>
            <person name="Herlambang A."/>
            <person name="Guo Y."/>
            <person name="Takashima Y."/>
            <person name="Narisawa K."/>
            <person name="Ohta H."/>
            <person name="Nishizawa T."/>
        </authorList>
    </citation>
    <scope>NUCLEOTIDE SEQUENCE</scope>
    <source>
        <strain evidence="3">E1425</strain>
    </source>
</reference>
<dbReference type="OrthoDB" id="5920460at2759"/>
<dbReference type="Gene3D" id="3.30.70.270">
    <property type="match status" value="2"/>
</dbReference>
<dbReference type="EMBL" id="BQFW01000001">
    <property type="protein sequence ID" value="GJJ67919.1"/>
    <property type="molecule type" value="Genomic_DNA"/>
</dbReference>
<dbReference type="CDD" id="cd09274">
    <property type="entry name" value="RNase_HI_RT_Ty3"/>
    <property type="match status" value="1"/>
</dbReference>
<dbReference type="Pfam" id="PF00078">
    <property type="entry name" value="RVT_1"/>
    <property type="match status" value="1"/>
</dbReference>
<dbReference type="FunFam" id="3.30.70.270:FF:000020">
    <property type="entry name" value="Transposon Tf2-6 polyprotein-like Protein"/>
    <property type="match status" value="1"/>
</dbReference>
<gene>
    <name evidence="3" type="ORF">EMPS_00265</name>
</gene>
<evidence type="ECO:0000256" key="1">
    <source>
        <dbReference type="ARBA" id="ARBA00023268"/>
    </source>
</evidence>
<dbReference type="Gene3D" id="3.10.10.10">
    <property type="entry name" value="HIV Type 1 Reverse Transcriptase, subunit A, domain 1"/>
    <property type="match status" value="1"/>
</dbReference>
<feature type="domain" description="Reverse transcriptase" evidence="2">
    <location>
        <begin position="104"/>
        <end position="283"/>
    </location>
</feature>
<organism evidence="3 4">
    <name type="scientific">Entomortierella parvispora</name>
    <dbReference type="NCBI Taxonomy" id="205924"/>
    <lineage>
        <taxon>Eukaryota</taxon>
        <taxon>Fungi</taxon>
        <taxon>Fungi incertae sedis</taxon>
        <taxon>Mucoromycota</taxon>
        <taxon>Mortierellomycotina</taxon>
        <taxon>Mortierellomycetes</taxon>
        <taxon>Mortierellales</taxon>
        <taxon>Mortierellaceae</taxon>
        <taxon>Entomortierella</taxon>
    </lineage>
</organism>
<dbReference type="Pfam" id="PF17919">
    <property type="entry name" value="RT_RNaseH_2"/>
    <property type="match status" value="1"/>
</dbReference>
<dbReference type="Gene3D" id="3.10.20.370">
    <property type="match status" value="1"/>
</dbReference>
<dbReference type="InterPro" id="IPR043128">
    <property type="entry name" value="Rev_trsase/Diguanyl_cyclase"/>
</dbReference>
<dbReference type="CDD" id="cd01647">
    <property type="entry name" value="RT_LTR"/>
    <property type="match status" value="1"/>
</dbReference>
<evidence type="ECO:0000259" key="2">
    <source>
        <dbReference type="PROSITE" id="PS50878"/>
    </source>
</evidence>
<accession>A0A9P3H065</accession>
<protein>
    <recommendedName>
        <fullName evidence="2">Reverse transcriptase domain-containing protein</fullName>
    </recommendedName>
</protein>